<dbReference type="InterPro" id="IPR017850">
    <property type="entry name" value="Alkaline_phosphatase_core_sf"/>
</dbReference>
<dbReference type="EMBL" id="JOKH01000001">
    <property type="protein sequence ID" value="KEQ18823.1"/>
    <property type="molecule type" value="Genomic_DNA"/>
</dbReference>
<evidence type="ECO:0000256" key="8">
    <source>
        <dbReference type="ARBA" id="ARBA00022842"/>
    </source>
</evidence>
<feature type="signal peptide" evidence="15">
    <location>
        <begin position="1"/>
        <end position="22"/>
    </location>
</feature>
<keyword evidence="8 13" id="KW-0460">Magnesium</keyword>
<evidence type="ECO:0000256" key="3">
    <source>
        <dbReference type="ARBA" id="ARBA00022553"/>
    </source>
</evidence>
<evidence type="ECO:0000256" key="6">
    <source>
        <dbReference type="ARBA" id="ARBA00022801"/>
    </source>
</evidence>
<feature type="binding site" evidence="13">
    <location>
        <position position="60"/>
    </location>
    <ligand>
        <name>Zn(2+)</name>
        <dbReference type="ChEBI" id="CHEBI:29105"/>
        <label>2</label>
    </ligand>
</feature>
<evidence type="ECO:0000256" key="14">
    <source>
        <dbReference type="RuleBase" id="RU003946"/>
    </source>
</evidence>
<keyword evidence="3" id="KW-0597">Phosphoprotein</keyword>
<feature type="chain" id="PRO_5001760959" evidence="15">
    <location>
        <begin position="23"/>
        <end position="511"/>
    </location>
</feature>
<feature type="binding site" evidence="13">
    <location>
        <position position="465"/>
    </location>
    <ligand>
        <name>Zn(2+)</name>
        <dbReference type="ChEBI" id="CHEBI:29105"/>
        <label>2</label>
    </ligand>
</feature>
<evidence type="ECO:0000313" key="16">
    <source>
        <dbReference type="EMBL" id="KEQ18823.1"/>
    </source>
</evidence>
<evidence type="ECO:0000256" key="5">
    <source>
        <dbReference type="ARBA" id="ARBA00022723"/>
    </source>
</evidence>
<feature type="binding site" evidence="13">
    <location>
        <position position="335"/>
    </location>
    <ligand>
        <name>Zn(2+)</name>
        <dbReference type="ChEBI" id="CHEBI:29105"/>
        <label>2</label>
    </ligand>
</feature>
<dbReference type="CDD" id="cd16012">
    <property type="entry name" value="ALP"/>
    <property type="match status" value="1"/>
</dbReference>
<dbReference type="GO" id="GO:0005886">
    <property type="term" value="C:plasma membrane"/>
    <property type="evidence" value="ECO:0007669"/>
    <property type="project" value="UniProtKB-SubCell"/>
</dbReference>
<evidence type="ECO:0000256" key="2">
    <source>
        <dbReference type="ARBA" id="ARBA00022475"/>
    </source>
</evidence>
<keyword evidence="10" id="KW-0325">Glycoprotein</keyword>
<comment type="cofactor">
    <cofactor evidence="13">
        <name>Zn(2+)</name>
        <dbReference type="ChEBI" id="CHEBI:29105"/>
    </cofactor>
    <text evidence="13">Binds 2 Zn(2+) ions.</text>
</comment>
<evidence type="ECO:0000256" key="13">
    <source>
        <dbReference type="PIRSR" id="PIRSR601952-2"/>
    </source>
</evidence>
<name>A0A081NK50_9GAMM</name>
<feature type="binding site" evidence="13">
    <location>
        <position position="171"/>
    </location>
    <ligand>
        <name>Mg(2+)</name>
        <dbReference type="ChEBI" id="CHEBI:18420"/>
    </ligand>
</feature>
<keyword evidence="4" id="KW-0336">GPI-anchor</keyword>
<dbReference type="RefSeq" id="WP_034832220.1">
    <property type="nucleotide sequence ID" value="NZ_JOKH01000001.1"/>
</dbReference>
<dbReference type="OrthoDB" id="9794455at2"/>
<feature type="binding site" evidence="13">
    <location>
        <position position="376"/>
    </location>
    <ligand>
        <name>Zn(2+)</name>
        <dbReference type="ChEBI" id="CHEBI:29105"/>
        <label>2</label>
    </ligand>
</feature>
<evidence type="ECO:0000313" key="17">
    <source>
        <dbReference type="Proteomes" id="UP000028073"/>
    </source>
</evidence>
<comment type="caution">
    <text evidence="16">The sequence shown here is derived from an EMBL/GenBank/DDBJ whole genome shotgun (WGS) entry which is preliminary data.</text>
</comment>
<dbReference type="GO" id="GO:0046872">
    <property type="term" value="F:metal ion binding"/>
    <property type="evidence" value="ECO:0007669"/>
    <property type="project" value="UniProtKB-KW"/>
</dbReference>
<organism evidence="16 17">
    <name type="scientific">Endozoicomonas numazuensis</name>
    <dbReference type="NCBI Taxonomy" id="1137799"/>
    <lineage>
        <taxon>Bacteria</taxon>
        <taxon>Pseudomonadati</taxon>
        <taxon>Pseudomonadota</taxon>
        <taxon>Gammaproteobacteria</taxon>
        <taxon>Oceanospirillales</taxon>
        <taxon>Endozoicomonadaceae</taxon>
        <taxon>Endozoicomonas</taxon>
    </lineage>
</organism>
<evidence type="ECO:0000256" key="1">
    <source>
        <dbReference type="ARBA" id="ARBA00004609"/>
    </source>
</evidence>
<evidence type="ECO:0000256" key="4">
    <source>
        <dbReference type="ARBA" id="ARBA00022622"/>
    </source>
</evidence>
<evidence type="ECO:0000256" key="7">
    <source>
        <dbReference type="ARBA" id="ARBA00022833"/>
    </source>
</evidence>
<dbReference type="SMART" id="SM00098">
    <property type="entry name" value="alkPPc"/>
    <property type="match status" value="1"/>
</dbReference>
<dbReference type="STRING" id="1137799.GZ78_01720"/>
<keyword evidence="7 13" id="KW-0862">Zinc</keyword>
<dbReference type="FunFam" id="3.40.720.10:FF:000008">
    <property type="entry name" value="Alkaline phosphatase"/>
    <property type="match status" value="1"/>
</dbReference>
<keyword evidence="15" id="KW-0732">Signal</keyword>
<proteinExistence type="inferred from homology"/>
<protein>
    <submittedName>
        <fullName evidence="16">Alkaline phosphatase</fullName>
    </submittedName>
</protein>
<sequence>MEKGSLLLAASLGLTLAGATSANSESPEHWVYQGKKALADELRSYPNMRSAKNIILFVGDGMGMSTVTAARILEGQQRGQNGEENELSFEQLPHMSLSKTYTTNFQVPDSAGTMTAMMTGVKTRSGVINLDQSVDRGACDFSESNVLTTFLQTAEDAGQSTGVVSTARLTHATPAATYSVSPDRGWEDDKDMPQEAKNAGCVDIASQLIDFEYGNGIEVAMGGGRRSFIPATMNDPEDTDRTGERQDNRNLTEEWMNNYSNSAYVWNKEQFDNINPQETDHLLGLFNRSHMEYEADREEDTAGEPSIADMTDKAIDILSKNRKGYFLMVEAGRIDHGHHSGNAYRALHDTIAFSNAVKTAMEKTDPRETLIIVTADHSHVMTIAGYPQRGNSILGKVVTTDSQGNPSDNVLLAADGLPYTTLGYANGPGTNGRESSERRVDLNNMDTEARDFRQESLIPLYSETHAGEDVAVYAGGPWAHLFNKTQEQSYVFYVMNHASRINKRKWWNWGQ</sequence>
<evidence type="ECO:0000256" key="11">
    <source>
        <dbReference type="ARBA" id="ARBA00023288"/>
    </source>
</evidence>
<keyword evidence="11" id="KW-0449">Lipoprotein</keyword>
<dbReference type="GO" id="GO:0004035">
    <property type="term" value="F:alkaline phosphatase activity"/>
    <property type="evidence" value="ECO:0007669"/>
    <property type="project" value="TreeGrafter"/>
</dbReference>
<keyword evidence="6" id="KW-0378">Hydrolase</keyword>
<dbReference type="InterPro" id="IPR001952">
    <property type="entry name" value="Alkaline_phosphatase"/>
</dbReference>
<evidence type="ECO:0000256" key="12">
    <source>
        <dbReference type="PIRSR" id="PIRSR601952-1"/>
    </source>
</evidence>
<keyword evidence="2" id="KW-1003">Cell membrane</keyword>
<dbReference type="AlphaFoldDB" id="A0A081NK50"/>
<dbReference type="PANTHER" id="PTHR11596:SF5">
    <property type="entry name" value="ALKALINE PHOSPHATASE"/>
    <property type="match status" value="1"/>
</dbReference>
<gene>
    <name evidence="16" type="ORF">GZ78_01720</name>
</gene>
<feature type="binding site" evidence="13">
    <location>
        <position position="339"/>
    </location>
    <ligand>
        <name>Zn(2+)</name>
        <dbReference type="ChEBI" id="CHEBI:29105"/>
        <label>2</label>
    </ligand>
</feature>
<evidence type="ECO:0000256" key="15">
    <source>
        <dbReference type="SAM" id="SignalP"/>
    </source>
</evidence>
<feature type="binding site" evidence="13">
    <location>
        <position position="377"/>
    </location>
    <ligand>
        <name>Zn(2+)</name>
        <dbReference type="ChEBI" id="CHEBI:29105"/>
        <label>2</label>
    </ligand>
</feature>
<accession>A0A081NK50</accession>
<comment type="similarity">
    <text evidence="14">Belongs to the alkaline phosphatase family.</text>
</comment>
<comment type="cofactor">
    <cofactor evidence="13">
        <name>Mg(2+)</name>
        <dbReference type="ChEBI" id="CHEBI:18420"/>
    </cofactor>
    <text evidence="13">Binds 1 Mg(2+) ion.</text>
</comment>
<comment type="subcellular location">
    <subcellularLocation>
        <location evidence="1">Cell membrane</location>
        <topology evidence="1">Lipid-anchor</topology>
        <topology evidence="1">GPI-anchor</topology>
    </subcellularLocation>
</comment>
<dbReference type="Pfam" id="PF00245">
    <property type="entry name" value="Alk_phosphatase"/>
    <property type="match status" value="1"/>
</dbReference>
<feature type="active site" description="Phosphoserine intermediate" evidence="12">
    <location>
        <position position="110"/>
    </location>
</feature>
<feature type="binding site" evidence="13">
    <location>
        <position position="330"/>
    </location>
    <ligand>
        <name>Mg(2+)</name>
        <dbReference type="ChEBI" id="CHEBI:18420"/>
    </ligand>
</feature>
<reference evidence="16 17" key="1">
    <citation type="submission" date="2014-06" db="EMBL/GenBank/DDBJ databases">
        <title>Whole Genome Sequences of Three Symbiotic Endozoicomonas Bacteria.</title>
        <authorList>
            <person name="Neave M.J."/>
            <person name="Apprill A."/>
            <person name="Voolstra C.R."/>
        </authorList>
    </citation>
    <scope>NUCLEOTIDE SEQUENCE [LARGE SCALE GENOMIC DNA]</scope>
    <source>
        <strain evidence="16 17">DSM 25634</strain>
    </source>
</reference>
<dbReference type="Proteomes" id="UP000028073">
    <property type="component" value="Unassembled WGS sequence"/>
</dbReference>
<evidence type="ECO:0000256" key="10">
    <source>
        <dbReference type="ARBA" id="ARBA00023180"/>
    </source>
</evidence>
<dbReference type="GO" id="GO:0098552">
    <property type="term" value="C:side of membrane"/>
    <property type="evidence" value="ECO:0007669"/>
    <property type="project" value="UniProtKB-KW"/>
</dbReference>
<keyword evidence="17" id="KW-1185">Reference proteome</keyword>
<dbReference type="Gene3D" id="3.40.720.10">
    <property type="entry name" value="Alkaline Phosphatase, subunit A"/>
    <property type="match status" value="1"/>
</dbReference>
<keyword evidence="9" id="KW-0472">Membrane</keyword>
<dbReference type="PRINTS" id="PR00113">
    <property type="entry name" value="ALKPHPHTASE"/>
</dbReference>
<evidence type="ECO:0000256" key="9">
    <source>
        <dbReference type="ARBA" id="ARBA00023136"/>
    </source>
</evidence>
<dbReference type="PANTHER" id="PTHR11596">
    <property type="entry name" value="ALKALINE PHOSPHATASE"/>
    <property type="match status" value="1"/>
</dbReference>
<dbReference type="eggNOG" id="COG1785">
    <property type="taxonomic scope" value="Bacteria"/>
</dbReference>
<feature type="binding site" evidence="13">
    <location>
        <position position="60"/>
    </location>
    <ligand>
        <name>Mg(2+)</name>
        <dbReference type="ChEBI" id="CHEBI:18420"/>
    </ligand>
</feature>
<feature type="binding site" evidence="13">
    <location>
        <position position="173"/>
    </location>
    <ligand>
        <name>Mg(2+)</name>
        <dbReference type="ChEBI" id="CHEBI:18420"/>
    </ligand>
</feature>
<dbReference type="SUPFAM" id="SSF53649">
    <property type="entry name" value="Alkaline phosphatase-like"/>
    <property type="match status" value="1"/>
</dbReference>
<keyword evidence="5 13" id="KW-0479">Metal-binding</keyword>